<dbReference type="CDD" id="cd23548">
    <property type="entry name" value="TFP_LU_ECD_Ly6G6e"/>
    <property type="match status" value="1"/>
</dbReference>
<proteinExistence type="predicted"/>
<dbReference type="GO" id="GO:0030549">
    <property type="term" value="F:acetylcholine receptor activator activity"/>
    <property type="evidence" value="ECO:0007669"/>
    <property type="project" value="TreeGrafter"/>
</dbReference>
<dbReference type="InterPro" id="IPR000472">
    <property type="entry name" value="Activin_recp"/>
</dbReference>
<protein>
    <submittedName>
        <fullName evidence="7">Lymphocyte antigen 6G6e isoform X1</fullName>
    </submittedName>
</protein>
<evidence type="ECO:0000256" key="4">
    <source>
        <dbReference type="SAM" id="SignalP"/>
    </source>
</evidence>
<evidence type="ECO:0000313" key="7">
    <source>
        <dbReference type="RefSeq" id="XP_021005232.1"/>
    </source>
</evidence>
<feature type="domain" description="Activin types I and II receptor" evidence="5">
    <location>
        <begin position="30"/>
        <end position="141"/>
    </location>
</feature>
<feature type="chain" id="PRO_5027871554" evidence="4">
    <location>
        <begin position="19"/>
        <end position="169"/>
    </location>
</feature>
<evidence type="ECO:0000256" key="2">
    <source>
        <dbReference type="ARBA" id="ARBA00022729"/>
    </source>
</evidence>
<dbReference type="PANTHER" id="PTHR14569:SF0">
    <property type="entry name" value="LYMPHOCYTE ANTIGEN 6 FAMILY MEMBER G6E"/>
    <property type="match status" value="1"/>
</dbReference>
<sequence length="169" mass="18417">MGPSSAFLGVLFLSGTLGLTTSPARGRLHCYTCSFAKPWDPVPRECREDEVCGVSVGTSGRTLVRWPFSGWLLTLSFLPTAAAAATSAFLFCPTEQKEEEVIERKGCLPRAQCPLLGHATYWSRSYSLRHQCCEQDLCNAAASQPPPNLPLMTLLPLAAMIGWGVHDFL</sequence>
<dbReference type="RefSeq" id="XP_021005232.1">
    <property type="nucleotide sequence ID" value="XM_021149573.2"/>
</dbReference>
<organism evidence="6 7">
    <name type="scientific">Mus caroli</name>
    <name type="common">Ryukyu mouse</name>
    <name type="synonym">Ricefield mouse</name>
    <dbReference type="NCBI Taxonomy" id="10089"/>
    <lineage>
        <taxon>Eukaryota</taxon>
        <taxon>Metazoa</taxon>
        <taxon>Chordata</taxon>
        <taxon>Craniata</taxon>
        <taxon>Vertebrata</taxon>
        <taxon>Euteleostomi</taxon>
        <taxon>Mammalia</taxon>
        <taxon>Eutheria</taxon>
        <taxon>Euarchontoglires</taxon>
        <taxon>Glires</taxon>
        <taxon>Rodentia</taxon>
        <taxon>Myomorpha</taxon>
        <taxon>Muroidea</taxon>
        <taxon>Muridae</taxon>
        <taxon>Murinae</taxon>
        <taxon>Mus</taxon>
        <taxon>Mus</taxon>
    </lineage>
</organism>
<name>A0A6P5NR75_MUSCR</name>
<dbReference type="SUPFAM" id="SSF57302">
    <property type="entry name" value="Snake toxin-like"/>
    <property type="match status" value="1"/>
</dbReference>
<dbReference type="AlphaFoldDB" id="A0A6P5NR75"/>
<feature type="signal peptide" evidence="4">
    <location>
        <begin position="1"/>
        <end position="18"/>
    </location>
</feature>
<reference evidence="7" key="1">
    <citation type="submission" date="2025-08" db="UniProtKB">
        <authorList>
            <consortium name="RefSeq"/>
        </authorList>
    </citation>
    <scope>IDENTIFICATION</scope>
</reference>
<dbReference type="GO" id="GO:0004675">
    <property type="term" value="F:transmembrane receptor protein serine/threonine kinase activity"/>
    <property type="evidence" value="ECO:0007669"/>
    <property type="project" value="InterPro"/>
</dbReference>
<keyword evidence="6" id="KW-1185">Reference proteome</keyword>
<dbReference type="GO" id="GO:0095500">
    <property type="term" value="P:acetylcholine receptor signaling pathway"/>
    <property type="evidence" value="ECO:0007669"/>
    <property type="project" value="TreeGrafter"/>
</dbReference>
<dbReference type="Proteomes" id="UP000515126">
    <property type="component" value="Chromosome 17"/>
</dbReference>
<dbReference type="InterPro" id="IPR039700">
    <property type="entry name" value="Ly6g6e"/>
</dbReference>
<evidence type="ECO:0000256" key="3">
    <source>
        <dbReference type="ARBA" id="ARBA00023136"/>
    </source>
</evidence>
<dbReference type="PANTHER" id="PTHR14569">
    <property type="entry name" value="LYMPHOCYTE ANTIGEN 6 FAMILY MEMBER G6E"/>
    <property type="match status" value="1"/>
</dbReference>
<dbReference type="GeneID" id="110284009"/>
<evidence type="ECO:0000259" key="5">
    <source>
        <dbReference type="Pfam" id="PF01064"/>
    </source>
</evidence>
<accession>A0A6P5NR75</accession>
<keyword evidence="3" id="KW-0472">Membrane</keyword>
<dbReference type="GO" id="GO:0002029">
    <property type="term" value="P:desensitization of G protein-coupled receptor signaling pathway"/>
    <property type="evidence" value="ECO:0007669"/>
    <property type="project" value="TreeGrafter"/>
</dbReference>
<comment type="subcellular location">
    <subcellularLocation>
        <location evidence="1">Membrane</location>
    </subcellularLocation>
</comment>
<gene>
    <name evidence="7" type="primary">LOC110284009</name>
</gene>
<dbReference type="Pfam" id="PF01064">
    <property type="entry name" value="Activin_recp"/>
    <property type="match status" value="1"/>
</dbReference>
<dbReference type="GO" id="GO:0005886">
    <property type="term" value="C:plasma membrane"/>
    <property type="evidence" value="ECO:0007669"/>
    <property type="project" value="TreeGrafter"/>
</dbReference>
<evidence type="ECO:0000313" key="6">
    <source>
        <dbReference type="Proteomes" id="UP000515126"/>
    </source>
</evidence>
<dbReference type="GO" id="GO:0033130">
    <property type="term" value="F:acetylcholine receptor binding"/>
    <property type="evidence" value="ECO:0007669"/>
    <property type="project" value="TreeGrafter"/>
</dbReference>
<evidence type="ECO:0000256" key="1">
    <source>
        <dbReference type="ARBA" id="ARBA00004370"/>
    </source>
</evidence>
<dbReference type="KEGG" id="mcal:110284009"/>
<dbReference type="InterPro" id="IPR045860">
    <property type="entry name" value="Snake_toxin-like_sf"/>
</dbReference>
<keyword evidence="2 4" id="KW-0732">Signal</keyword>
<dbReference type="GO" id="GO:0045202">
    <property type="term" value="C:synapse"/>
    <property type="evidence" value="ECO:0007669"/>
    <property type="project" value="GOC"/>
</dbReference>